<dbReference type="EMBL" id="NTFS01000046">
    <property type="protein sequence ID" value="PAX59576.1"/>
    <property type="molecule type" value="Genomic_DNA"/>
</dbReference>
<feature type="coiled-coil region" evidence="1">
    <location>
        <begin position="125"/>
        <end position="169"/>
    </location>
</feature>
<dbReference type="RefSeq" id="WP_095720918.1">
    <property type="nucleotide sequence ID" value="NZ_NTFS01000046.1"/>
</dbReference>
<evidence type="ECO:0000313" key="4">
    <source>
        <dbReference type="Proteomes" id="UP000218238"/>
    </source>
</evidence>
<protein>
    <submittedName>
        <fullName evidence="3">Uncharacterized protein</fullName>
    </submittedName>
</protein>
<evidence type="ECO:0000256" key="2">
    <source>
        <dbReference type="SAM" id="MobiDB-lite"/>
    </source>
</evidence>
<accession>A0A2A2TMB3</accession>
<name>A0A2A2TMB3_9CYAN</name>
<feature type="compositionally biased region" description="Basic and acidic residues" evidence="2">
    <location>
        <begin position="198"/>
        <end position="214"/>
    </location>
</feature>
<gene>
    <name evidence="3" type="ORF">CK510_06475</name>
</gene>
<comment type="caution">
    <text evidence="3">The sequence shown here is derived from an EMBL/GenBank/DDBJ whole genome shotgun (WGS) entry which is preliminary data.</text>
</comment>
<evidence type="ECO:0000256" key="1">
    <source>
        <dbReference type="SAM" id="Coils"/>
    </source>
</evidence>
<sequence length="227" mass="25889">MVKRRITELIQNEVQKVPTSAQNSVIDVTATAVVASEEEQDIQDIKATTEAESTEIIEDIEKNEGKNNSKLNHPTKLDLEATIKQLNESLGKTRQNEINLLEEIDTLKSTLSEQQFKSNGLAKELQEAKKAAIHLADANSQLNAEISILKQEKIQSEQEKIQFEEEQKQLVLVKQANQIIPKETYKPIVVNNYKKSHHAIDRRPIEPSRLRETQEEKEDSSPMWLLD</sequence>
<organism evidence="3 4">
    <name type="scientific">Brunnivagina elsteri CCALA 953</name>
    <dbReference type="NCBI Taxonomy" id="987040"/>
    <lineage>
        <taxon>Bacteria</taxon>
        <taxon>Bacillati</taxon>
        <taxon>Cyanobacteriota</taxon>
        <taxon>Cyanophyceae</taxon>
        <taxon>Nostocales</taxon>
        <taxon>Calotrichaceae</taxon>
        <taxon>Brunnivagina</taxon>
    </lineage>
</organism>
<evidence type="ECO:0000313" key="3">
    <source>
        <dbReference type="EMBL" id="PAX59576.1"/>
    </source>
</evidence>
<keyword evidence="1" id="KW-0175">Coiled coil</keyword>
<keyword evidence="4" id="KW-1185">Reference proteome</keyword>
<dbReference type="Proteomes" id="UP000218238">
    <property type="component" value="Unassembled WGS sequence"/>
</dbReference>
<reference evidence="3 4" key="1">
    <citation type="submission" date="2017-08" db="EMBL/GenBank/DDBJ databases">
        <title>Draft genome sequence of filamentous cyanobacterium Calothrix elsteri CCALA 953.</title>
        <authorList>
            <person name="Gagunashvili A.N."/>
            <person name="Elster J."/>
            <person name="Andresson O.S."/>
        </authorList>
    </citation>
    <scope>NUCLEOTIDE SEQUENCE [LARGE SCALE GENOMIC DNA]</scope>
    <source>
        <strain evidence="3 4">CCALA 953</strain>
    </source>
</reference>
<proteinExistence type="predicted"/>
<dbReference type="AlphaFoldDB" id="A0A2A2TMB3"/>
<feature type="region of interest" description="Disordered" evidence="2">
    <location>
        <begin position="196"/>
        <end position="227"/>
    </location>
</feature>